<dbReference type="Proteomes" id="UP000305906">
    <property type="component" value="Unassembled WGS sequence"/>
</dbReference>
<proteinExistence type="predicted"/>
<keyword evidence="2" id="KW-1185">Reference proteome</keyword>
<evidence type="ECO:0000313" key="2">
    <source>
        <dbReference type="Proteomes" id="UP000305906"/>
    </source>
</evidence>
<gene>
    <name evidence="1" type="ORF">FE633_11225</name>
</gene>
<evidence type="ECO:0000313" key="1">
    <source>
        <dbReference type="EMBL" id="TLS46108.1"/>
    </source>
</evidence>
<dbReference type="AlphaFoldDB" id="A0A5R9FXT7"/>
<reference evidence="1 2" key="1">
    <citation type="submission" date="2019-05" db="EMBL/GenBank/DDBJ databases">
        <title>Streptomyces sp. NEAU-C151, a novel actinomycete isolated from soil.</title>
        <authorList>
            <person name="Han L."/>
            <person name="Jiang H."/>
        </authorList>
    </citation>
    <scope>NUCLEOTIDE SEQUENCE [LARGE SCALE GENOMIC DNA]</scope>
    <source>
        <strain evidence="1 2">NEAU-C151</strain>
    </source>
</reference>
<sequence>MTAVIGLARRTPLRDDAVEKAALVGDRAFIERFVAGLRESLAIDMVALSHVQDDIDATLGERAPAANSRVPQGPPSR</sequence>
<dbReference type="RefSeq" id="WP_138044982.1">
    <property type="nucleotide sequence ID" value="NZ_VBZC01000010.1"/>
</dbReference>
<comment type="caution">
    <text evidence="1">The sequence shown here is derived from an EMBL/GenBank/DDBJ whole genome shotgun (WGS) entry which is preliminary data.</text>
</comment>
<dbReference type="EMBL" id="VBZC01000010">
    <property type="protein sequence ID" value="TLS46108.1"/>
    <property type="molecule type" value="Genomic_DNA"/>
</dbReference>
<organism evidence="1 2">
    <name type="scientific">Streptomyces montanus</name>
    <dbReference type="NCBI Taxonomy" id="2580423"/>
    <lineage>
        <taxon>Bacteria</taxon>
        <taxon>Bacillati</taxon>
        <taxon>Actinomycetota</taxon>
        <taxon>Actinomycetes</taxon>
        <taxon>Kitasatosporales</taxon>
        <taxon>Streptomycetaceae</taxon>
        <taxon>Streptomyces</taxon>
    </lineage>
</organism>
<name>A0A5R9FXT7_9ACTN</name>
<protein>
    <submittedName>
        <fullName evidence="1">Uncharacterized protein</fullName>
    </submittedName>
</protein>
<accession>A0A5R9FXT7</accession>